<reference evidence="3 4" key="1">
    <citation type="submission" date="2022-05" db="EMBL/GenBank/DDBJ databases">
        <title>A multi-omics perspective on studying reproductive biology in Daphnia sinensis.</title>
        <authorList>
            <person name="Jia J."/>
        </authorList>
    </citation>
    <scope>NUCLEOTIDE SEQUENCE [LARGE SCALE GENOMIC DNA]</scope>
    <source>
        <strain evidence="3 4">WSL</strain>
    </source>
</reference>
<organism evidence="3 4">
    <name type="scientific">Daphnia sinensis</name>
    <dbReference type="NCBI Taxonomy" id="1820382"/>
    <lineage>
        <taxon>Eukaryota</taxon>
        <taxon>Metazoa</taxon>
        <taxon>Ecdysozoa</taxon>
        <taxon>Arthropoda</taxon>
        <taxon>Crustacea</taxon>
        <taxon>Branchiopoda</taxon>
        <taxon>Diplostraca</taxon>
        <taxon>Cladocera</taxon>
        <taxon>Anomopoda</taxon>
        <taxon>Daphniidae</taxon>
        <taxon>Daphnia</taxon>
        <taxon>Daphnia similis group</taxon>
    </lineage>
</organism>
<proteinExistence type="predicted"/>
<dbReference type="PROSITE" id="PS00028">
    <property type="entry name" value="ZINC_FINGER_C2H2_1"/>
    <property type="match status" value="1"/>
</dbReference>
<dbReference type="AlphaFoldDB" id="A0AAD5LIS4"/>
<keyword evidence="4" id="KW-1185">Reference proteome</keyword>
<keyword evidence="1" id="KW-0863">Zinc-finger</keyword>
<keyword evidence="1" id="KW-0479">Metal-binding</keyword>
<dbReference type="PROSITE" id="PS50157">
    <property type="entry name" value="ZINC_FINGER_C2H2_2"/>
    <property type="match status" value="1"/>
</dbReference>
<dbReference type="GO" id="GO:0008270">
    <property type="term" value="F:zinc ion binding"/>
    <property type="evidence" value="ECO:0007669"/>
    <property type="project" value="UniProtKB-KW"/>
</dbReference>
<keyword evidence="1" id="KW-0862">Zinc</keyword>
<comment type="caution">
    <text evidence="3">The sequence shown here is derived from an EMBL/GenBank/DDBJ whole genome shotgun (WGS) entry which is preliminary data.</text>
</comment>
<sequence>MKNMSKLNVNCNYFQDNENYQEWSQPDGDEKIVASLQKTCQDIHNLTQRKMEISHTELLPGGILAKWLCKKYHIDENQLMEAKHQLYAECERQRSKVHQQQSVLDEEIRVLRLRLKTLSEKLTPSEKDNSVYEFFQGERMQDIEPKFMCFENNCGKVFKKRANLNRHAKQRHPWQLMPAVQPTVNASTCNSASVCAVFSQTHVPTVVVPTVVVPSVVVPSVVEPSVVEPPKVPPSKVSSFKSVTPRLGLYKRPGPQLCVGQAKLPKQIPEPNNGFPSDVPSEQIWLTGKNMARIAQMGKTQFYYGRPAAKNVVTHEASHILNRGADYYCANDLTPMQLAEYKRHCNFFVFEFPPNENTNGSIVSSNSFVCYFR</sequence>
<dbReference type="SMART" id="SM00355">
    <property type="entry name" value="ZnF_C2H2"/>
    <property type="match status" value="1"/>
</dbReference>
<accession>A0AAD5LIS4</accession>
<evidence type="ECO:0000259" key="2">
    <source>
        <dbReference type="PROSITE" id="PS50157"/>
    </source>
</evidence>
<dbReference type="Proteomes" id="UP000820818">
    <property type="component" value="Linkage Group LG5"/>
</dbReference>
<dbReference type="EMBL" id="WJBH02000005">
    <property type="protein sequence ID" value="KAI9558468.1"/>
    <property type="molecule type" value="Genomic_DNA"/>
</dbReference>
<protein>
    <recommendedName>
        <fullName evidence="2">C2H2-type domain-containing protein</fullName>
    </recommendedName>
</protein>
<evidence type="ECO:0000256" key="1">
    <source>
        <dbReference type="PROSITE-ProRule" id="PRU00042"/>
    </source>
</evidence>
<gene>
    <name evidence="3" type="ORF">GHT06_015255</name>
</gene>
<feature type="domain" description="C2H2-type" evidence="2">
    <location>
        <begin position="147"/>
        <end position="172"/>
    </location>
</feature>
<evidence type="ECO:0000313" key="4">
    <source>
        <dbReference type="Proteomes" id="UP000820818"/>
    </source>
</evidence>
<evidence type="ECO:0000313" key="3">
    <source>
        <dbReference type="EMBL" id="KAI9558468.1"/>
    </source>
</evidence>
<dbReference type="InterPro" id="IPR013087">
    <property type="entry name" value="Znf_C2H2_type"/>
</dbReference>
<name>A0AAD5LIS4_9CRUS</name>